<dbReference type="EMBL" id="BMQN01000018">
    <property type="protein sequence ID" value="GGS07146.1"/>
    <property type="molecule type" value="Genomic_DNA"/>
</dbReference>
<sequence>MSEDLEVVVVEEIKGDLASVRLPDTSLDVWPLADLPEGVVLGDHVGVTVTDGARHTVLLPRPAGVRA</sequence>
<accession>A0ABQ2SBH7</accession>
<keyword evidence="2" id="KW-1185">Reference proteome</keyword>
<dbReference type="Proteomes" id="UP000644548">
    <property type="component" value="Unassembled WGS sequence"/>
</dbReference>
<reference evidence="2" key="1">
    <citation type="journal article" date="2019" name="Int. J. Syst. Evol. Microbiol.">
        <title>The Global Catalogue of Microorganisms (GCM) 10K type strain sequencing project: providing services to taxonomists for standard genome sequencing and annotation.</title>
        <authorList>
            <consortium name="The Broad Institute Genomics Platform"/>
            <consortium name="The Broad Institute Genome Sequencing Center for Infectious Disease"/>
            <person name="Wu L."/>
            <person name="Ma J."/>
        </authorList>
    </citation>
    <scope>NUCLEOTIDE SEQUENCE [LARGE SCALE GENOMIC DNA]</scope>
    <source>
        <strain evidence="2">JCM 31405</strain>
    </source>
</reference>
<organism evidence="1 2">
    <name type="scientific">Deinococcus sedimenti</name>
    <dbReference type="NCBI Taxonomy" id="1867090"/>
    <lineage>
        <taxon>Bacteria</taxon>
        <taxon>Thermotogati</taxon>
        <taxon>Deinococcota</taxon>
        <taxon>Deinococci</taxon>
        <taxon>Deinococcales</taxon>
        <taxon>Deinococcaceae</taxon>
        <taxon>Deinococcus</taxon>
    </lineage>
</organism>
<protein>
    <submittedName>
        <fullName evidence="1">Uncharacterized protein</fullName>
    </submittedName>
</protein>
<evidence type="ECO:0000313" key="2">
    <source>
        <dbReference type="Proteomes" id="UP000644548"/>
    </source>
</evidence>
<evidence type="ECO:0000313" key="1">
    <source>
        <dbReference type="EMBL" id="GGS07146.1"/>
    </source>
</evidence>
<dbReference type="RefSeq" id="WP_189074645.1">
    <property type="nucleotide sequence ID" value="NZ_BMQN01000018.1"/>
</dbReference>
<proteinExistence type="predicted"/>
<gene>
    <name evidence="1" type="ORF">GCM10008960_36980</name>
</gene>
<comment type="caution">
    <text evidence="1">The sequence shown here is derived from an EMBL/GenBank/DDBJ whole genome shotgun (WGS) entry which is preliminary data.</text>
</comment>
<name>A0ABQ2SBH7_9DEIO</name>